<dbReference type="Pfam" id="PF20546">
    <property type="entry name" value="DUF6760"/>
    <property type="match status" value="1"/>
</dbReference>
<evidence type="ECO:0000313" key="2">
    <source>
        <dbReference type="EMBL" id="KAB2929267.1"/>
    </source>
</evidence>
<dbReference type="EMBL" id="WBUI01000034">
    <property type="protein sequence ID" value="KAB2929267.1"/>
    <property type="molecule type" value="Genomic_DNA"/>
</dbReference>
<protein>
    <recommendedName>
        <fullName evidence="1">DUF6760 domain-containing protein</fullName>
    </recommendedName>
</protein>
<feature type="domain" description="DUF6760" evidence="1">
    <location>
        <begin position="7"/>
        <end position="55"/>
    </location>
</feature>
<evidence type="ECO:0000259" key="1">
    <source>
        <dbReference type="Pfam" id="PF20546"/>
    </source>
</evidence>
<name>A0A833LWH1_9LEPT</name>
<organism evidence="2 3">
    <name type="scientific">Leptonema illini</name>
    <dbReference type="NCBI Taxonomy" id="183"/>
    <lineage>
        <taxon>Bacteria</taxon>
        <taxon>Pseudomonadati</taxon>
        <taxon>Spirochaetota</taxon>
        <taxon>Spirochaetia</taxon>
        <taxon>Leptospirales</taxon>
        <taxon>Leptospiraceae</taxon>
        <taxon>Leptonema</taxon>
    </lineage>
</organism>
<evidence type="ECO:0000313" key="3">
    <source>
        <dbReference type="Proteomes" id="UP000460298"/>
    </source>
</evidence>
<sequence>MTGYPLDRLYEEIAFLSYYLHWDLSTLLALEHRDRQAWVEQVSAIHRKMEDGEETRSIETFL</sequence>
<dbReference type="Proteomes" id="UP000460298">
    <property type="component" value="Unassembled WGS sequence"/>
</dbReference>
<accession>A0A833LWH1</accession>
<proteinExistence type="predicted"/>
<comment type="caution">
    <text evidence="2">The sequence shown here is derived from an EMBL/GenBank/DDBJ whole genome shotgun (WGS) entry which is preliminary data.</text>
</comment>
<reference evidence="2 3" key="1">
    <citation type="submission" date="2019-10" db="EMBL/GenBank/DDBJ databases">
        <title>Extracellular Electron Transfer in a Candidatus Methanoperedens spp. Enrichment Culture.</title>
        <authorList>
            <person name="Berger S."/>
            <person name="Rangel Shaw D."/>
            <person name="Berben T."/>
            <person name="In 'T Zandt M."/>
            <person name="Frank J."/>
            <person name="Reimann J."/>
            <person name="Jetten M.S.M."/>
            <person name="Welte C.U."/>
        </authorList>
    </citation>
    <scope>NUCLEOTIDE SEQUENCE [LARGE SCALE GENOMIC DNA]</scope>
    <source>
        <strain evidence="2">SB12</strain>
    </source>
</reference>
<gene>
    <name evidence="2" type="ORF">F9K24_20400</name>
</gene>
<dbReference type="InterPro" id="IPR046648">
    <property type="entry name" value="DUF6760"/>
</dbReference>
<dbReference type="AlphaFoldDB" id="A0A833LWH1"/>